<proteinExistence type="predicted"/>
<comment type="caution">
    <text evidence="1">The sequence shown here is derived from an EMBL/GenBank/DDBJ whole genome shotgun (WGS) entry which is preliminary data.</text>
</comment>
<dbReference type="AlphaFoldDB" id="A0AAV4S2T2"/>
<sequence length="137" mass="15582">MSSVTHTVSGSFLDVPAVRVILTGKKIHHGNQTKKLSFNGYPETPLYHWPLVWCSCKIPQLETQSTYSVPKELKKKKFIFDWAFDEGSSQRNGELPMSIRSTITESTLFQREDLILLVAYVTIIPSKKSRRSVYSSS</sequence>
<dbReference type="Proteomes" id="UP001054837">
    <property type="component" value="Unassembled WGS sequence"/>
</dbReference>
<evidence type="ECO:0000313" key="2">
    <source>
        <dbReference type="Proteomes" id="UP001054837"/>
    </source>
</evidence>
<protein>
    <submittedName>
        <fullName evidence="1">Uncharacterized protein</fullName>
    </submittedName>
</protein>
<accession>A0AAV4S2T2</accession>
<gene>
    <name evidence="1" type="ORF">CDAR_504191</name>
</gene>
<evidence type="ECO:0000313" key="1">
    <source>
        <dbReference type="EMBL" id="GIY27047.1"/>
    </source>
</evidence>
<dbReference type="EMBL" id="BPLQ01007013">
    <property type="protein sequence ID" value="GIY27047.1"/>
    <property type="molecule type" value="Genomic_DNA"/>
</dbReference>
<name>A0AAV4S2T2_9ARAC</name>
<keyword evidence="2" id="KW-1185">Reference proteome</keyword>
<organism evidence="1 2">
    <name type="scientific">Caerostris darwini</name>
    <dbReference type="NCBI Taxonomy" id="1538125"/>
    <lineage>
        <taxon>Eukaryota</taxon>
        <taxon>Metazoa</taxon>
        <taxon>Ecdysozoa</taxon>
        <taxon>Arthropoda</taxon>
        <taxon>Chelicerata</taxon>
        <taxon>Arachnida</taxon>
        <taxon>Araneae</taxon>
        <taxon>Araneomorphae</taxon>
        <taxon>Entelegynae</taxon>
        <taxon>Araneoidea</taxon>
        <taxon>Araneidae</taxon>
        <taxon>Caerostris</taxon>
    </lineage>
</organism>
<reference evidence="1 2" key="1">
    <citation type="submission" date="2021-06" db="EMBL/GenBank/DDBJ databases">
        <title>Caerostris darwini draft genome.</title>
        <authorList>
            <person name="Kono N."/>
            <person name="Arakawa K."/>
        </authorList>
    </citation>
    <scope>NUCLEOTIDE SEQUENCE [LARGE SCALE GENOMIC DNA]</scope>
</reference>